<sequence length="335" mass="38666">MFIISFSFFMTIVLFLSSFMAISASTWFTAWVGLELNLLSFIPLIVLLKNSYSTEAALKYFLIQALASSLIIFSSAILLFSGPLSLMIIAFSLLLKMGSAPFHFWFTQIVEGLNWFQSIILMTIQKLAPIFLLSYLINNIFIIYMVMISSMLSAIISSIVGLNQTSLRKIMAFSSINHLAWMLPSMIISDKMFFTYFMFYSFISASIMLLFYLQQAYHLNHLINQKNMSNNFKILLYISILSLGGMPPFVGFIPKWILLQEMVFLNNFILLIILLLTTLVILYFYLRMIFSMFMFSSFQIKHSLMNLKHTLGIVPILLFMNFFGLLIPNYFLMIL</sequence>
<evidence type="ECO:0000259" key="19">
    <source>
        <dbReference type="Pfam" id="PF00361"/>
    </source>
</evidence>
<dbReference type="GO" id="GO:0006120">
    <property type="term" value="P:mitochondrial electron transport, NADH to ubiquinone"/>
    <property type="evidence" value="ECO:0007669"/>
    <property type="project" value="InterPro"/>
</dbReference>
<keyword evidence="15 18" id="KW-0496">Mitochondrion</keyword>
<reference evidence="20" key="1">
    <citation type="journal article" date="2018" name="Mol. Phylogenet. Evol.">
        <title>ORDER within the chaos: Insights into phylogenetic relationships within the Anomura (Crustacea: Decapoda) from mitochondrial sequences and gene order rearrangements.</title>
        <authorList>
            <person name="Tan M.H."/>
            <person name="Gan H.M."/>
            <person name="Lee Y.P."/>
            <person name="Linton S."/>
            <person name="Grandjean F."/>
            <person name="Bartholomei-Santos M.L."/>
            <person name="Miller A.D."/>
            <person name="Austin C.M."/>
        </authorList>
    </citation>
    <scope>NUCLEOTIDE SEQUENCE</scope>
</reference>
<dbReference type="InterPro" id="IPR003917">
    <property type="entry name" value="NADH_UbQ_OxRdtase_chain2"/>
</dbReference>
<evidence type="ECO:0000313" key="20">
    <source>
        <dbReference type="EMBL" id="ASS30666.1"/>
    </source>
</evidence>
<protein>
    <recommendedName>
        <fullName evidence="5 18">NADH-ubiquinone oxidoreductase chain 2</fullName>
        <ecNumber evidence="4 18">7.1.1.2</ecNumber>
    </recommendedName>
</protein>
<evidence type="ECO:0000256" key="15">
    <source>
        <dbReference type="ARBA" id="ARBA00023128"/>
    </source>
</evidence>
<evidence type="ECO:0000256" key="9">
    <source>
        <dbReference type="ARBA" id="ARBA00022792"/>
    </source>
</evidence>
<evidence type="ECO:0000256" key="4">
    <source>
        <dbReference type="ARBA" id="ARBA00012944"/>
    </source>
</evidence>
<dbReference type="PANTHER" id="PTHR46552">
    <property type="entry name" value="NADH-UBIQUINONE OXIDOREDUCTASE CHAIN 2"/>
    <property type="match status" value="1"/>
</dbReference>
<feature type="transmembrane region" description="Helical" evidence="18">
    <location>
        <begin position="263"/>
        <end position="286"/>
    </location>
</feature>
<comment type="subcellular location">
    <subcellularLocation>
        <location evidence="2 18">Mitochondrion inner membrane</location>
        <topology evidence="2 18">Multi-pass membrane protein</topology>
    </subcellularLocation>
</comment>
<keyword evidence="10 18" id="KW-1278">Translocase</keyword>
<dbReference type="PRINTS" id="PR01436">
    <property type="entry name" value="NADHDHGNASE2"/>
</dbReference>
<accession>A0A3S6JA36</accession>
<keyword evidence="16 18" id="KW-0472">Membrane</keyword>
<proteinExistence type="inferred from homology"/>
<evidence type="ECO:0000256" key="17">
    <source>
        <dbReference type="ARBA" id="ARBA00049551"/>
    </source>
</evidence>
<evidence type="ECO:0000256" key="16">
    <source>
        <dbReference type="ARBA" id="ARBA00023136"/>
    </source>
</evidence>
<feature type="transmembrane region" description="Helical" evidence="18">
    <location>
        <begin position="234"/>
        <end position="257"/>
    </location>
</feature>
<comment type="function">
    <text evidence="1">Core subunit of the mitochondrial membrane respiratory chain NADH dehydrogenase (Complex I) that is believed to belong to the minimal assembly required for catalysis. Complex I functions in the transfer of electrons from NADH to the respiratory chain. The immediate electron acceptor for the enzyme is believed to be ubiquinone.</text>
</comment>
<dbReference type="PANTHER" id="PTHR46552:SF1">
    <property type="entry name" value="NADH-UBIQUINONE OXIDOREDUCTASE CHAIN 2"/>
    <property type="match status" value="1"/>
</dbReference>
<keyword evidence="6" id="KW-0813">Transport</keyword>
<dbReference type="AlphaFoldDB" id="A0A3S6JA36"/>
<feature type="transmembrane region" description="Helical" evidence="18">
    <location>
        <begin position="307"/>
        <end position="331"/>
    </location>
</feature>
<keyword evidence="9 18" id="KW-0999">Mitochondrion inner membrane</keyword>
<keyword evidence="12 18" id="KW-1133">Transmembrane helix</keyword>
<gene>
    <name evidence="20" type="primary">nad2</name>
</gene>
<feature type="domain" description="NADH:quinone oxidoreductase/Mrp antiporter transmembrane" evidence="19">
    <location>
        <begin position="24"/>
        <end position="278"/>
    </location>
</feature>
<dbReference type="Pfam" id="PF00361">
    <property type="entry name" value="Proton_antipo_M"/>
    <property type="match status" value="1"/>
</dbReference>
<keyword evidence="14 18" id="KW-0830">Ubiquinone</keyword>
<evidence type="ECO:0000256" key="18">
    <source>
        <dbReference type="RuleBase" id="RU003403"/>
    </source>
</evidence>
<evidence type="ECO:0000256" key="2">
    <source>
        <dbReference type="ARBA" id="ARBA00004448"/>
    </source>
</evidence>
<feature type="transmembrane region" description="Helical" evidence="18">
    <location>
        <begin position="194"/>
        <end position="213"/>
    </location>
</feature>
<comment type="function">
    <text evidence="18">Core subunit of the mitochondrial membrane respiratory chain NADH dehydrogenase (Complex I) which catalyzes electron transfer from NADH through the respiratory chain, using ubiquinone as an electron acceptor. Essential for the catalytic activity and assembly of complex I.</text>
</comment>
<comment type="similarity">
    <text evidence="3 18">Belongs to the complex I subunit 2 family.</text>
</comment>
<dbReference type="GO" id="GO:0005743">
    <property type="term" value="C:mitochondrial inner membrane"/>
    <property type="evidence" value="ECO:0007669"/>
    <property type="project" value="UniProtKB-SubCell"/>
</dbReference>
<evidence type="ECO:0000256" key="10">
    <source>
        <dbReference type="ARBA" id="ARBA00022967"/>
    </source>
</evidence>
<keyword evidence="13 18" id="KW-0520">NAD</keyword>
<keyword evidence="8 18" id="KW-0812">Transmembrane</keyword>
<name>A0A3S6JA36_9EUCA</name>
<evidence type="ECO:0000256" key="1">
    <source>
        <dbReference type="ARBA" id="ARBA00003257"/>
    </source>
</evidence>
<keyword evidence="7 18" id="KW-0679">Respiratory chain</keyword>
<feature type="transmembrane region" description="Helical" evidence="18">
    <location>
        <begin position="143"/>
        <end position="163"/>
    </location>
</feature>
<keyword evidence="11 18" id="KW-0249">Electron transport</keyword>
<dbReference type="EMBL" id="KY352238">
    <property type="protein sequence ID" value="ASS30666.1"/>
    <property type="molecule type" value="Genomic_DNA"/>
</dbReference>
<evidence type="ECO:0000256" key="7">
    <source>
        <dbReference type="ARBA" id="ARBA00022660"/>
    </source>
</evidence>
<evidence type="ECO:0000256" key="6">
    <source>
        <dbReference type="ARBA" id="ARBA00022448"/>
    </source>
</evidence>
<evidence type="ECO:0000256" key="5">
    <source>
        <dbReference type="ARBA" id="ARBA00021008"/>
    </source>
</evidence>
<dbReference type="InterPro" id="IPR001750">
    <property type="entry name" value="ND/Mrp_TM"/>
</dbReference>
<evidence type="ECO:0000256" key="11">
    <source>
        <dbReference type="ARBA" id="ARBA00022982"/>
    </source>
</evidence>
<dbReference type="EC" id="7.1.1.2" evidence="4 18"/>
<evidence type="ECO:0000256" key="8">
    <source>
        <dbReference type="ARBA" id="ARBA00022692"/>
    </source>
</evidence>
<geneLocation type="mitochondrion" evidence="20"/>
<dbReference type="InterPro" id="IPR050175">
    <property type="entry name" value="Complex_I_Subunit_2"/>
</dbReference>
<evidence type="ECO:0000256" key="14">
    <source>
        <dbReference type="ARBA" id="ARBA00023075"/>
    </source>
</evidence>
<feature type="transmembrane region" description="Helical" evidence="18">
    <location>
        <begin position="118"/>
        <end position="137"/>
    </location>
</feature>
<dbReference type="GO" id="GO:0008137">
    <property type="term" value="F:NADH dehydrogenase (ubiquinone) activity"/>
    <property type="evidence" value="ECO:0007669"/>
    <property type="project" value="UniProtKB-EC"/>
</dbReference>
<comment type="catalytic activity">
    <reaction evidence="17 18">
        <text>a ubiquinone + NADH + 5 H(+)(in) = a ubiquinol + NAD(+) + 4 H(+)(out)</text>
        <dbReference type="Rhea" id="RHEA:29091"/>
        <dbReference type="Rhea" id="RHEA-COMP:9565"/>
        <dbReference type="Rhea" id="RHEA-COMP:9566"/>
        <dbReference type="ChEBI" id="CHEBI:15378"/>
        <dbReference type="ChEBI" id="CHEBI:16389"/>
        <dbReference type="ChEBI" id="CHEBI:17976"/>
        <dbReference type="ChEBI" id="CHEBI:57540"/>
        <dbReference type="ChEBI" id="CHEBI:57945"/>
        <dbReference type="EC" id="7.1.1.2"/>
    </reaction>
</comment>
<organism evidence="20">
    <name type="scientific">Gastroptychus rogeri</name>
    <dbReference type="NCBI Taxonomy" id="989316"/>
    <lineage>
        <taxon>Eukaryota</taxon>
        <taxon>Metazoa</taxon>
        <taxon>Ecdysozoa</taxon>
        <taxon>Arthropoda</taxon>
        <taxon>Crustacea</taxon>
        <taxon>Multicrustacea</taxon>
        <taxon>Malacostraca</taxon>
        <taxon>Eumalacostraca</taxon>
        <taxon>Eucarida</taxon>
        <taxon>Decapoda</taxon>
        <taxon>Pleocyemata</taxon>
        <taxon>Anomura</taxon>
        <taxon>Chirostyloidea</taxon>
        <taxon>Chirostylidae</taxon>
        <taxon>Gastroptychus</taxon>
    </lineage>
</organism>
<evidence type="ECO:0000256" key="13">
    <source>
        <dbReference type="ARBA" id="ARBA00023027"/>
    </source>
</evidence>
<evidence type="ECO:0000256" key="12">
    <source>
        <dbReference type="ARBA" id="ARBA00022989"/>
    </source>
</evidence>
<feature type="transmembrane region" description="Helical" evidence="18">
    <location>
        <begin position="31"/>
        <end position="48"/>
    </location>
</feature>
<evidence type="ECO:0000256" key="3">
    <source>
        <dbReference type="ARBA" id="ARBA00007012"/>
    </source>
</evidence>